<reference evidence="1 2" key="1">
    <citation type="submission" date="2021-06" db="EMBL/GenBank/DDBJ databases">
        <authorList>
            <person name="Palmer J.M."/>
        </authorList>
    </citation>
    <scope>NUCLEOTIDE SEQUENCE [LARGE SCALE GENOMIC DNA]</scope>
    <source>
        <strain evidence="1 2">XC_2019</strain>
        <tissue evidence="1">Muscle</tissue>
    </source>
</reference>
<evidence type="ECO:0000313" key="1">
    <source>
        <dbReference type="EMBL" id="MEQ2194045.1"/>
    </source>
</evidence>
<organism evidence="1 2">
    <name type="scientific">Xenoophorus captivus</name>
    <dbReference type="NCBI Taxonomy" id="1517983"/>
    <lineage>
        <taxon>Eukaryota</taxon>
        <taxon>Metazoa</taxon>
        <taxon>Chordata</taxon>
        <taxon>Craniata</taxon>
        <taxon>Vertebrata</taxon>
        <taxon>Euteleostomi</taxon>
        <taxon>Actinopterygii</taxon>
        <taxon>Neopterygii</taxon>
        <taxon>Teleostei</taxon>
        <taxon>Neoteleostei</taxon>
        <taxon>Acanthomorphata</taxon>
        <taxon>Ovalentaria</taxon>
        <taxon>Atherinomorphae</taxon>
        <taxon>Cyprinodontiformes</taxon>
        <taxon>Goodeidae</taxon>
        <taxon>Xenoophorus</taxon>
    </lineage>
</organism>
<feature type="non-terminal residue" evidence="1">
    <location>
        <position position="1"/>
    </location>
</feature>
<proteinExistence type="predicted"/>
<dbReference type="EMBL" id="JAHRIN010008885">
    <property type="protein sequence ID" value="MEQ2194045.1"/>
    <property type="molecule type" value="Genomic_DNA"/>
</dbReference>
<accession>A0ABV0QE32</accession>
<keyword evidence="2" id="KW-1185">Reference proteome</keyword>
<comment type="caution">
    <text evidence="1">The sequence shown here is derived from an EMBL/GenBank/DDBJ whole genome shotgun (WGS) entry which is preliminary data.</text>
</comment>
<dbReference type="Proteomes" id="UP001434883">
    <property type="component" value="Unassembled WGS sequence"/>
</dbReference>
<protein>
    <submittedName>
        <fullName evidence="1">Uncharacterized protein</fullName>
    </submittedName>
</protein>
<name>A0ABV0QE32_9TELE</name>
<evidence type="ECO:0000313" key="2">
    <source>
        <dbReference type="Proteomes" id="UP001434883"/>
    </source>
</evidence>
<sequence>PASDIVNLNWLCLSQRPRHPVIHAGPLFSGCLAELGASQHICSPATWGTSTLRYTPAHTYRFASEALTTCQALFNAPSAQCSSAWRGGSQSPFCGVGVYLFCFVEDDELVFDSWFGEEGLGGGESADTSPGAH</sequence>
<gene>
    <name evidence="1" type="ORF">XENOCAPTIV_021885</name>
</gene>